<keyword evidence="15" id="KW-0753">Steroid metabolism</keyword>
<feature type="transmembrane region" description="Helical" evidence="17">
    <location>
        <begin position="402"/>
        <end position="420"/>
    </location>
</feature>
<dbReference type="Gene3D" id="2.130.10.10">
    <property type="entry name" value="YVTN repeat-like/Quinoprotein amine dehydrogenase"/>
    <property type="match status" value="1"/>
</dbReference>
<name>A0ABP1D8U4_9APHY</name>
<organism evidence="19 20">
    <name type="scientific">Somion occarium</name>
    <dbReference type="NCBI Taxonomy" id="3059160"/>
    <lineage>
        <taxon>Eukaryota</taxon>
        <taxon>Fungi</taxon>
        <taxon>Dikarya</taxon>
        <taxon>Basidiomycota</taxon>
        <taxon>Agaricomycotina</taxon>
        <taxon>Agaricomycetes</taxon>
        <taxon>Polyporales</taxon>
        <taxon>Cerrenaceae</taxon>
        <taxon>Somion</taxon>
    </lineage>
</organism>
<evidence type="ECO:0000256" key="11">
    <source>
        <dbReference type="ARBA" id="ARBA00023098"/>
    </source>
</evidence>
<feature type="domain" description="SSD" evidence="18">
    <location>
        <begin position="290"/>
        <end position="448"/>
    </location>
</feature>
<keyword evidence="13 17" id="KW-0472">Membrane</keyword>
<comment type="similarity">
    <text evidence="3">Belongs to the WD repeat SCAP family.</text>
</comment>
<reference evidence="20" key="1">
    <citation type="submission" date="2024-04" db="EMBL/GenBank/DDBJ databases">
        <authorList>
            <person name="Shaw F."/>
            <person name="Minotto A."/>
        </authorList>
    </citation>
    <scope>NUCLEOTIDE SEQUENCE [LARGE SCALE GENOMIC DNA]</scope>
</reference>
<keyword evidence="6 17" id="KW-0812">Transmembrane</keyword>
<evidence type="ECO:0000256" key="5">
    <source>
        <dbReference type="ARBA" id="ARBA00022574"/>
    </source>
</evidence>
<evidence type="ECO:0000256" key="6">
    <source>
        <dbReference type="ARBA" id="ARBA00022692"/>
    </source>
</evidence>
<keyword evidence="11" id="KW-0443">Lipid metabolism</keyword>
<dbReference type="EMBL" id="OZ037946">
    <property type="protein sequence ID" value="CAL1703433.1"/>
    <property type="molecule type" value="Genomic_DNA"/>
</dbReference>
<evidence type="ECO:0000256" key="1">
    <source>
        <dbReference type="ARBA" id="ARBA00004477"/>
    </source>
</evidence>
<evidence type="ECO:0000259" key="18">
    <source>
        <dbReference type="PROSITE" id="PS50156"/>
    </source>
</evidence>
<dbReference type="InterPro" id="IPR000731">
    <property type="entry name" value="SSD"/>
</dbReference>
<feature type="transmembrane region" description="Helical" evidence="17">
    <location>
        <begin position="289"/>
        <end position="307"/>
    </location>
</feature>
<evidence type="ECO:0000256" key="7">
    <source>
        <dbReference type="ARBA" id="ARBA00022737"/>
    </source>
</evidence>
<sequence length="1310" mass="143830">MLTVPESLLQRIRFYGQRWFHLFGIHCATHQIRVILISAVVITSLLFPAIHLYFPSQIHNFALRLHALDSFLTPDDISSYFSQQDTRSIWEGHDDLHVREDYVARARCGVEGLLRLERVLVHSPFHDGPSSALNKDTLFATLELESRISDVLATRNIPCLRGRDGACLSISPLAYWNHDPELLMSDTNILDTISSTRNVTSSGISIEPEMVLAGQETSDEPGRDVNSAMFLVLSYFFPDTDCLGNVGHFAWLHALEDAASSKGELVLQARVPTLIALDYKVNSRSRTSILSLFSYAAYFAFVVYFYRSMRRMDKVHSRIGLAFTGIVEIVVSTLTSVSVCALAGFKLTMVPWEIFPIVVIFIGVENMFSIVDAVVKTSIALPVKLRVAEGLSRAGTSNSLKLFSYNTILGVIAGLSSGAIQQFCAFAIVVLVAHWFLVHTFFVTVLSIDIQRLELDELLQQGSNASPHAVDGISQTTMEIPRTRWAKFKATIRGRPAKNISLFVLLAITATLYYATLPGPVRIKADIRGMSSRKVKLQNHNLSIPDSTSPAYNVWQVLNPLGDDLVHIRMESPAILILNPADHTGIDQPSVLDRAPIKEYDRSKRSGLSLLFARMMRPVAWFVKIVVFPMIFTLVALYGLLLYLLKDAELLEAQRNRAEANEPVVKEETTPPVKMPVSFSTLPRAFPTDIDLVASNQDGSIVIAVGLQNELVLWRKEKHNVTITTIDTSDVVLGSSGSLASAASTLTALAVDDKGAFCAVGSGTGIIALWCISKDGVKSLQRLSVDTNVSAVTNIRFASTTAVDSGQSSPTYSLSTSSCAHPPSPGSIYATYENGTVIKWTVTSFAVPGYVLPYRSASVMKAILESVHGDDRLIVGFALEDGSLEIVDAERPDDLLHRDLCIIAGNPSDLVNKLQICKVELEGESRVIIAASTHAGVVSIWDGRTAECIYILDEPFGDISSLRLVPSPTKICSTCGEYPFENFLLTLSTGQLVLFYRAYLSIPTRRCSCVHNQPKPQLRSSVLGRRSRSGSAASTSGIMTPTHPRSRMPSISSATPNFETPMFPVSAHGVHSRRSSDKELFRRNLDTFVASDQDESDQPIGPQDANPSSIFLSSDLRSSLWQNLVVVRIADTTCERGGWDVIKSNSGHKIVGLRRKPRPSFVRPKGRSTKDTPPKVILRTQGLSGLTPSDLERWELWTFNPSDSKLEASLMSTLRDRSPSLSSSQARGKTNANGGMVPSSPRRRSGWEMIPRLHFTRVSPVVGGTSHCTAGFGNAVVLFDFSSSLSLSVPVWNKQSVVIDGPRDASHHFH</sequence>
<feature type="transmembrane region" description="Helical" evidence="17">
    <location>
        <begin position="357"/>
        <end position="381"/>
    </location>
</feature>
<evidence type="ECO:0000256" key="9">
    <source>
        <dbReference type="ARBA" id="ARBA00022989"/>
    </source>
</evidence>
<keyword evidence="8" id="KW-0256">Endoplasmic reticulum</keyword>
<evidence type="ECO:0000256" key="16">
    <source>
        <dbReference type="SAM" id="MobiDB-lite"/>
    </source>
</evidence>
<evidence type="ECO:0000313" key="19">
    <source>
        <dbReference type="EMBL" id="CAL1703433.1"/>
    </source>
</evidence>
<evidence type="ECO:0000256" key="15">
    <source>
        <dbReference type="ARBA" id="ARBA00023221"/>
    </source>
</evidence>
<feature type="transmembrane region" description="Helical" evidence="17">
    <location>
        <begin position="34"/>
        <end position="54"/>
    </location>
</feature>
<keyword evidence="20" id="KW-1185">Reference proteome</keyword>
<comment type="subcellular location">
    <subcellularLocation>
        <location evidence="1">Endoplasmic reticulum membrane</location>
        <topology evidence="1">Multi-pass membrane protein</topology>
    </subcellularLocation>
    <subcellularLocation>
        <location evidence="2">Golgi apparatus membrane</location>
        <topology evidence="2">Multi-pass membrane protein</topology>
    </subcellularLocation>
</comment>
<evidence type="ECO:0000313" key="20">
    <source>
        <dbReference type="Proteomes" id="UP001497453"/>
    </source>
</evidence>
<evidence type="ECO:0000256" key="13">
    <source>
        <dbReference type="ARBA" id="ARBA00023136"/>
    </source>
</evidence>
<keyword evidence="10" id="KW-0333">Golgi apparatus</keyword>
<proteinExistence type="inferred from homology"/>
<feature type="transmembrane region" description="Helical" evidence="17">
    <location>
        <begin position="426"/>
        <end position="448"/>
    </location>
</feature>
<gene>
    <name evidence="19" type="ORF">GFSPODELE1_LOCUS4574</name>
</gene>
<feature type="transmembrane region" description="Helical" evidence="17">
    <location>
        <begin position="319"/>
        <end position="345"/>
    </location>
</feature>
<evidence type="ECO:0000256" key="2">
    <source>
        <dbReference type="ARBA" id="ARBA00004653"/>
    </source>
</evidence>
<feature type="region of interest" description="Disordered" evidence="16">
    <location>
        <begin position="1014"/>
        <end position="1050"/>
    </location>
</feature>
<feature type="transmembrane region" description="Helical" evidence="17">
    <location>
        <begin position="619"/>
        <end position="645"/>
    </location>
</feature>
<dbReference type="InterPro" id="IPR015943">
    <property type="entry name" value="WD40/YVTN_repeat-like_dom_sf"/>
</dbReference>
<evidence type="ECO:0000256" key="17">
    <source>
        <dbReference type="SAM" id="Phobius"/>
    </source>
</evidence>
<dbReference type="Proteomes" id="UP001497453">
    <property type="component" value="Chromosome 3"/>
</dbReference>
<feature type="compositionally biased region" description="Polar residues" evidence="16">
    <location>
        <begin position="1219"/>
        <end position="1233"/>
    </location>
</feature>
<evidence type="ECO:0000256" key="10">
    <source>
        <dbReference type="ARBA" id="ARBA00023034"/>
    </source>
</evidence>
<feature type="compositionally biased region" description="Low complexity" evidence="16">
    <location>
        <begin position="1018"/>
        <end position="1037"/>
    </location>
</feature>
<feature type="region of interest" description="Disordered" evidence="16">
    <location>
        <begin position="1215"/>
        <end position="1244"/>
    </location>
</feature>
<accession>A0ABP1D8U4</accession>
<dbReference type="Pfam" id="PF12349">
    <property type="entry name" value="Sterol-sensing"/>
    <property type="match status" value="1"/>
</dbReference>
<dbReference type="SUPFAM" id="SSF50978">
    <property type="entry name" value="WD40 repeat-like"/>
    <property type="match status" value="1"/>
</dbReference>
<dbReference type="InterPro" id="IPR053958">
    <property type="entry name" value="HMGCR/SNAP/NPC1-like_SSD"/>
</dbReference>
<dbReference type="PROSITE" id="PS50156">
    <property type="entry name" value="SSD"/>
    <property type="match status" value="1"/>
</dbReference>
<keyword evidence="12" id="KW-0446">Lipid-binding</keyword>
<dbReference type="InterPro" id="IPR030225">
    <property type="entry name" value="SCAP"/>
</dbReference>
<evidence type="ECO:0000256" key="14">
    <source>
        <dbReference type="ARBA" id="ARBA00023180"/>
    </source>
</evidence>
<keyword evidence="14" id="KW-0325">Glycoprotein</keyword>
<evidence type="ECO:0000256" key="4">
    <source>
        <dbReference type="ARBA" id="ARBA00019541"/>
    </source>
</evidence>
<protein>
    <recommendedName>
        <fullName evidence="4">Sterol regulatory element-binding protein cleavage-activating protein</fullName>
    </recommendedName>
</protein>
<feature type="transmembrane region" description="Helical" evidence="17">
    <location>
        <begin position="497"/>
        <end position="515"/>
    </location>
</feature>
<evidence type="ECO:0000256" key="3">
    <source>
        <dbReference type="ARBA" id="ARBA00007410"/>
    </source>
</evidence>
<dbReference type="PANTHER" id="PTHR46378:SF1">
    <property type="entry name" value="STEROL REGULATORY ELEMENT-BINDING PROTEIN CLEAVAGE-ACTIVATING PROTEIN"/>
    <property type="match status" value="1"/>
</dbReference>
<evidence type="ECO:0000256" key="12">
    <source>
        <dbReference type="ARBA" id="ARBA00023121"/>
    </source>
</evidence>
<dbReference type="PANTHER" id="PTHR46378">
    <property type="entry name" value="STEROL REGULATORY ELEMENT-BINDING PROTEIN CLEAVAGE-ACTIVATING PROTEIN"/>
    <property type="match status" value="1"/>
</dbReference>
<keyword evidence="9 17" id="KW-1133">Transmembrane helix</keyword>
<dbReference type="InterPro" id="IPR036322">
    <property type="entry name" value="WD40_repeat_dom_sf"/>
</dbReference>
<keyword evidence="7" id="KW-0677">Repeat</keyword>
<keyword evidence="5" id="KW-0853">WD repeat</keyword>
<evidence type="ECO:0000256" key="8">
    <source>
        <dbReference type="ARBA" id="ARBA00022824"/>
    </source>
</evidence>